<organism evidence="2 3">
    <name type="scientific">Zasmidium cellare ATCC 36951</name>
    <dbReference type="NCBI Taxonomy" id="1080233"/>
    <lineage>
        <taxon>Eukaryota</taxon>
        <taxon>Fungi</taxon>
        <taxon>Dikarya</taxon>
        <taxon>Ascomycota</taxon>
        <taxon>Pezizomycotina</taxon>
        <taxon>Dothideomycetes</taxon>
        <taxon>Dothideomycetidae</taxon>
        <taxon>Mycosphaerellales</taxon>
        <taxon>Mycosphaerellaceae</taxon>
        <taxon>Zasmidium</taxon>
    </lineage>
</organism>
<feature type="domain" description="F-box" evidence="1">
    <location>
        <begin position="14"/>
        <end position="45"/>
    </location>
</feature>
<dbReference type="SUPFAM" id="SSF81383">
    <property type="entry name" value="F-box domain"/>
    <property type="match status" value="1"/>
</dbReference>
<keyword evidence="3" id="KW-1185">Reference proteome</keyword>
<reference evidence="2" key="1">
    <citation type="journal article" date="2020" name="Stud. Mycol.">
        <title>101 Dothideomycetes genomes: a test case for predicting lifestyles and emergence of pathogens.</title>
        <authorList>
            <person name="Haridas S."/>
            <person name="Albert R."/>
            <person name="Binder M."/>
            <person name="Bloem J."/>
            <person name="Labutti K."/>
            <person name="Salamov A."/>
            <person name="Andreopoulos B."/>
            <person name="Baker S."/>
            <person name="Barry K."/>
            <person name="Bills G."/>
            <person name="Bluhm B."/>
            <person name="Cannon C."/>
            <person name="Castanera R."/>
            <person name="Culley D."/>
            <person name="Daum C."/>
            <person name="Ezra D."/>
            <person name="Gonzalez J."/>
            <person name="Henrissat B."/>
            <person name="Kuo A."/>
            <person name="Liang C."/>
            <person name="Lipzen A."/>
            <person name="Lutzoni F."/>
            <person name="Magnuson J."/>
            <person name="Mondo S."/>
            <person name="Nolan M."/>
            <person name="Ohm R."/>
            <person name="Pangilinan J."/>
            <person name="Park H.-J."/>
            <person name="Ramirez L."/>
            <person name="Alfaro M."/>
            <person name="Sun H."/>
            <person name="Tritt A."/>
            <person name="Yoshinaga Y."/>
            <person name="Zwiers L.-H."/>
            <person name="Turgeon B."/>
            <person name="Goodwin S."/>
            <person name="Spatafora J."/>
            <person name="Crous P."/>
            <person name="Grigoriev I."/>
        </authorList>
    </citation>
    <scope>NUCLEOTIDE SEQUENCE</scope>
    <source>
        <strain evidence="2">ATCC 36951</strain>
    </source>
</reference>
<protein>
    <recommendedName>
        <fullName evidence="1">F-box domain-containing protein</fullName>
    </recommendedName>
</protein>
<name>A0A6A6CEL5_ZASCE</name>
<proteinExistence type="predicted"/>
<dbReference type="Proteomes" id="UP000799537">
    <property type="component" value="Unassembled WGS sequence"/>
</dbReference>
<dbReference type="AlphaFoldDB" id="A0A6A6CEL5"/>
<dbReference type="OrthoDB" id="3800738at2759"/>
<dbReference type="InterPro" id="IPR036047">
    <property type="entry name" value="F-box-like_dom_sf"/>
</dbReference>
<dbReference type="Pfam" id="PF00646">
    <property type="entry name" value="F-box"/>
    <property type="match status" value="1"/>
</dbReference>
<evidence type="ECO:0000313" key="2">
    <source>
        <dbReference type="EMBL" id="KAF2163876.1"/>
    </source>
</evidence>
<evidence type="ECO:0000313" key="3">
    <source>
        <dbReference type="Proteomes" id="UP000799537"/>
    </source>
</evidence>
<dbReference type="InterPro" id="IPR001810">
    <property type="entry name" value="F-box_dom"/>
</dbReference>
<evidence type="ECO:0000259" key="1">
    <source>
        <dbReference type="Pfam" id="PF00646"/>
    </source>
</evidence>
<sequence>MSTPSATSTALITYELLERILLHTPIHTLFTTRRVSKTWLSLLNRSLPLQQAMFLVPSAPAISPTESTYNDHSGRTRTIYPSQPLQLNPSGDIIGLVNQPAGRGHRAPLVTFGLSDQNLFLEFEIEGIPIYDEKLLAEEASWRGMLVTQPPITAVHFRLIRRDPRRGVMTIFNPKGVTFGDLQDMSGEFKRGFERPGEDKEVRYEGLSFCLFHPFTEDQMEEAW</sequence>
<dbReference type="GeneID" id="54561057"/>
<dbReference type="RefSeq" id="XP_033664765.1">
    <property type="nucleotide sequence ID" value="XM_033807785.1"/>
</dbReference>
<dbReference type="EMBL" id="ML993606">
    <property type="protein sequence ID" value="KAF2163876.1"/>
    <property type="molecule type" value="Genomic_DNA"/>
</dbReference>
<accession>A0A6A6CEL5</accession>
<gene>
    <name evidence="2" type="ORF">M409DRAFT_25652</name>
</gene>